<feature type="region of interest" description="Disordered" evidence="1">
    <location>
        <begin position="274"/>
        <end position="304"/>
    </location>
</feature>
<protein>
    <submittedName>
        <fullName evidence="2">CBS domain protein</fullName>
    </submittedName>
</protein>
<proteinExistence type="predicted"/>
<keyword evidence="3" id="KW-1185">Reference proteome</keyword>
<evidence type="ECO:0000313" key="2">
    <source>
        <dbReference type="EMBL" id="KOB74226.1"/>
    </source>
</evidence>
<accession>A0A0L7LGB5</accession>
<evidence type="ECO:0000313" key="3">
    <source>
        <dbReference type="Proteomes" id="UP000037510"/>
    </source>
</evidence>
<dbReference type="EMBL" id="JTDY01001315">
    <property type="protein sequence ID" value="KOB74226.1"/>
    <property type="molecule type" value="Genomic_DNA"/>
</dbReference>
<comment type="caution">
    <text evidence="2">The sequence shown here is derived from an EMBL/GenBank/DDBJ whole genome shotgun (WGS) entry which is preliminary data.</text>
</comment>
<reference evidence="2 3" key="1">
    <citation type="journal article" date="2015" name="Genome Biol. Evol.">
        <title>The genome of winter moth (Operophtera brumata) provides a genomic perspective on sexual dimorphism and phenology.</title>
        <authorList>
            <person name="Derks M.F."/>
            <person name="Smit S."/>
            <person name="Salis L."/>
            <person name="Schijlen E."/>
            <person name="Bossers A."/>
            <person name="Mateman C."/>
            <person name="Pijl A.S."/>
            <person name="de Ridder D."/>
            <person name="Groenen M.A."/>
            <person name="Visser M.E."/>
            <person name="Megens H.J."/>
        </authorList>
    </citation>
    <scope>NUCLEOTIDE SEQUENCE [LARGE SCALE GENOMIC DNA]</scope>
    <source>
        <strain evidence="2">WM2013NL</strain>
        <tissue evidence="2">Head and thorax</tissue>
    </source>
</reference>
<name>A0A0L7LGB5_OPEBR</name>
<sequence>MEKFQQRKQSECMEVEKQTNVSKEKREPTVADLFKIIKLQNEQLQLLQDKVDKFISASQQTTPTISCSTEHVSVTENDQLKMSIGVMTSFEIRTSTIINKEVMTQAVENAQIQCNRSQISIKEVVSKPANLNFLDGITPVNNLQKNMKQQTENGTDKTLNELSLYNVQKPDKSCGHFVHGSSILFPSRVSPLKPKKTHVNGMLHDSEMPSSASAMFRNMRQQCVQMQIDKSNISVTKRVKFGDDPLGIHQPHLYASTDTSLKMNQLAAKYLKTAPPSPPPPPAPLRVVQKSTAPIDIEDKTCNT</sequence>
<dbReference type="Proteomes" id="UP000037510">
    <property type="component" value="Unassembled WGS sequence"/>
</dbReference>
<evidence type="ECO:0000256" key="1">
    <source>
        <dbReference type="SAM" id="MobiDB-lite"/>
    </source>
</evidence>
<feature type="compositionally biased region" description="Pro residues" evidence="1">
    <location>
        <begin position="275"/>
        <end position="284"/>
    </location>
</feature>
<gene>
    <name evidence="2" type="ORF">OBRU01_07930</name>
</gene>
<organism evidence="2 3">
    <name type="scientific">Operophtera brumata</name>
    <name type="common">Winter moth</name>
    <name type="synonym">Phalaena brumata</name>
    <dbReference type="NCBI Taxonomy" id="104452"/>
    <lineage>
        <taxon>Eukaryota</taxon>
        <taxon>Metazoa</taxon>
        <taxon>Ecdysozoa</taxon>
        <taxon>Arthropoda</taxon>
        <taxon>Hexapoda</taxon>
        <taxon>Insecta</taxon>
        <taxon>Pterygota</taxon>
        <taxon>Neoptera</taxon>
        <taxon>Endopterygota</taxon>
        <taxon>Lepidoptera</taxon>
        <taxon>Glossata</taxon>
        <taxon>Ditrysia</taxon>
        <taxon>Geometroidea</taxon>
        <taxon>Geometridae</taxon>
        <taxon>Larentiinae</taxon>
        <taxon>Operophtera</taxon>
    </lineage>
</organism>
<dbReference type="AlphaFoldDB" id="A0A0L7LGB5"/>